<name>R2T486_9ENTE</name>
<feature type="transmembrane region" description="Helical" evidence="1">
    <location>
        <begin position="192"/>
        <end position="216"/>
    </location>
</feature>
<reference evidence="3 5" key="2">
    <citation type="submission" date="2013-03" db="EMBL/GenBank/DDBJ databases">
        <title>The Genome Sequence of Enterococcus haemoperoxidus BAA-382 (PacBio/Illumina hybrid assembly).</title>
        <authorList>
            <consortium name="The Broad Institute Genomics Platform"/>
            <consortium name="The Broad Institute Genome Sequencing Center for Infectious Disease"/>
            <person name="Earl A."/>
            <person name="Russ C."/>
            <person name="Gilmore M."/>
            <person name="Surin D."/>
            <person name="Walker B."/>
            <person name="Young S."/>
            <person name="Zeng Q."/>
            <person name="Gargeya S."/>
            <person name="Fitzgerald M."/>
            <person name="Haas B."/>
            <person name="Abouelleil A."/>
            <person name="Allen A.W."/>
            <person name="Alvarado L."/>
            <person name="Arachchi H.M."/>
            <person name="Berlin A.M."/>
            <person name="Chapman S.B."/>
            <person name="Gainer-Dewar J."/>
            <person name="Goldberg J."/>
            <person name="Griggs A."/>
            <person name="Gujja S."/>
            <person name="Hansen M."/>
            <person name="Howarth C."/>
            <person name="Imamovic A."/>
            <person name="Ireland A."/>
            <person name="Larimer J."/>
            <person name="McCowan C."/>
            <person name="Murphy C."/>
            <person name="Pearson M."/>
            <person name="Poon T.W."/>
            <person name="Priest M."/>
            <person name="Roberts A."/>
            <person name="Saif S."/>
            <person name="Shea T."/>
            <person name="Sisk P."/>
            <person name="Sykes S."/>
            <person name="Wortman J."/>
            <person name="Nusbaum C."/>
            <person name="Birren B."/>
        </authorList>
    </citation>
    <scope>NUCLEOTIDE SEQUENCE [LARGE SCALE GENOMIC DNA]</scope>
    <source>
        <strain evidence="3 5">ATCC BAA-382</strain>
    </source>
</reference>
<feature type="transmembrane region" description="Helical" evidence="1">
    <location>
        <begin position="82"/>
        <end position="101"/>
    </location>
</feature>
<dbReference type="AlphaFoldDB" id="R2T486"/>
<keyword evidence="1" id="KW-0472">Membrane</keyword>
<feature type="transmembrane region" description="Helical" evidence="1">
    <location>
        <begin position="110"/>
        <end position="129"/>
    </location>
</feature>
<dbReference type="PANTHER" id="PTHR38454">
    <property type="entry name" value="INTEGRAL MEMBRANE PROTEIN-RELATED"/>
    <property type="match status" value="1"/>
</dbReference>
<protein>
    <recommendedName>
        <fullName evidence="6">ABC transporter permease</fullName>
    </recommendedName>
</protein>
<dbReference type="Proteomes" id="UP000013858">
    <property type="component" value="Unassembled WGS sequence"/>
</dbReference>
<feature type="transmembrane region" description="Helical" evidence="1">
    <location>
        <begin position="162"/>
        <end position="180"/>
    </location>
</feature>
<dbReference type="EMBL" id="AJAR01000020">
    <property type="protein sequence ID" value="EOH95049.1"/>
    <property type="molecule type" value="Genomic_DNA"/>
</dbReference>
<evidence type="ECO:0000313" key="5">
    <source>
        <dbReference type="Proteomes" id="UP000014197"/>
    </source>
</evidence>
<dbReference type="InterPro" id="IPR018580">
    <property type="entry name" value="Uncharacterised_YfhO"/>
</dbReference>
<dbReference type="Proteomes" id="UP000014197">
    <property type="component" value="Unassembled WGS sequence"/>
</dbReference>
<proteinExistence type="predicted"/>
<gene>
    <name evidence="3" type="ORF">I583_03094</name>
    <name evidence="2" type="ORF">UAW_02128</name>
</gene>
<feature type="transmembrane region" description="Helical" evidence="1">
    <location>
        <begin position="228"/>
        <end position="252"/>
    </location>
</feature>
<dbReference type="OrthoDB" id="9815466at2"/>
<evidence type="ECO:0000313" key="4">
    <source>
        <dbReference type="Proteomes" id="UP000013858"/>
    </source>
</evidence>
<feature type="transmembrane region" description="Helical" evidence="1">
    <location>
        <begin position="296"/>
        <end position="313"/>
    </location>
</feature>
<reference evidence="2 4" key="1">
    <citation type="submission" date="2013-02" db="EMBL/GenBank/DDBJ databases">
        <title>The Genome Sequence of Enterococcus haemoperoxidus BAA-382.</title>
        <authorList>
            <consortium name="The Broad Institute Genome Sequencing Platform"/>
            <consortium name="The Broad Institute Genome Sequencing Center for Infectious Disease"/>
            <person name="Earl A.M."/>
            <person name="Gilmore M.S."/>
            <person name="Lebreton F."/>
            <person name="Walker B."/>
            <person name="Young S.K."/>
            <person name="Zeng Q."/>
            <person name="Gargeya S."/>
            <person name="Fitzgerald M."/>
            <person name="Haas B."/>
            <person name="Abouelleil A."/>
            <person name="Alvarado L."/>
            <person name="Arachchi H.M."/>
            <person name="Berlin A.M."/>
            <person name="Chapman S.B."/>
            <person name="Dewar J."/>
            <person name="Goldberg J."/>
            <person name="Griggs A."/>
            <person name="Gujja S."/>
            <person name="Hansen M."/>
            <person name="Howarth C."/>
            <person name="Imamovic A."/>
            <person name="Larimer J."/>
            <person name="McCowan C."/>
            <person name="Murphy C."/>
            <person name="Neiman D."/>
            <person name="Pearson M."/>
            <person name="Priest M."/>
            <person name="Roberts A."/>
            <person name="Saif S."/>
            <person name="Shea T."/>
            <person name="Sisk P."/>
            <person name="Sykes S."/>
            <person name="Wortman J."/>
            <person name="Nusbaum C."/>
            <person name="Birren B."/>
        </authorList>
    </citation>
    <scope>NUCLEOTIDE SEQUENCE [LARGE SCALE GENOMIC DNA]</scope>
    <source>
        <strain evidence="2 4">ATCC BAA-382</strain>
    </source>
</reference>
<feature type="transmembrane region" description="Helical" evidence="1">
    <location>
        <begin position="135"/>
        <end position="155"/>
    </location>
</feature>
<feature type="transmembrane region" description="Helical" evidence="1">
    <location>
        <begin position="384"/>
        <end position="402"/>
    </location>
</feature>
<keyword evidence="1" id="KW-1133">Transmembrane helix</keyword>
<dbReference type="PANTHER" id="PTHR38454:SF1">
    <property type="entry name" value="INTEGRAL MEMBRANE PROTEIN"/>
    <property type="match status" value="1"/>
</dbReference>
<feature type="transmembrane region" description="Helical" evidence="1">
    <location>
        <begin position="414"/>
        <end position="433"/>
    </location>
</feature>
<feature type="transmembrane region" description="Helical" evidence="1">
    <location>
        <begin position="440"/>
        <end position="462"/>
    </location>
</feature>
<feature type="transmembrane region" description="Helical" evidence="1">
    <location>
        <begin position="12"/>
        <end position="32"/>
    </location>
</feature>
<organism evidence="2 4">
    <name type="scientific">Enterococcus haemoperoxidus ATCC BAA-382</name>
    <dbReference type="NCBI Taxonomy" id="1158608"/>
    <lineage>
        <taxon>Bacteria</taxon>
        <taxon>Bacillati</taxon>
        <taxon>Bacillota</taxon>
        <taxon>Bacilli</taxon>
        <taxon>Lactobacillales</taxon>
        <taxon>Enterococcaceae</taxon>
        <taxon>Enterococcus</taxon>
    </lineage>
</organism>
<dbReference type="PATRIC" id="fig|1158608.3.peg.2094"/>
<comment type="caution">
    <text evidence="2">The sequence shown here is derived from an EMBL/GenBank/DDBJ whole genome shotgun (WGS) entry which is preliminary data.</text>
</comment>
<feature type="transmembrane region" description="Helical" evidence="1">
    <location>
        <begin position="353"/>
        <end position="372"/>
    </location>
</feature>
<evidence type="ECO:0000313" key="3">
    <source>
        <dbReference type="EMBL" id="EOT60448.1"/>
    </source>
</evidence>
<feature type="transmembrane region" description="Helical" evidence="1">
    <location>
        <begin position="838"/>
        <end position="856"/>
    </location>
</feature>
<feature type="transmembrane region" description="Helical" evidence="1">
    <location>
        <begin position="322"/>
        <end position="341"/>
    </location>
</feature>
<dbReference type="Pfam" id="PF09586">
    <property type="entry name" value="YfhO"/>
    <property type="match status" value="1"/>
</dbReference>
<keyword evidence="1" id="KW-0812">Transmembrane</keyword>
<dbReference type="eggNOG" id="COG4485">
    <property type="taxonomic scope" value="Bacteria"/>
</dbReference>
<evidence type="ECO:0000256" key="1">
    <source>
        <dbReference type="SAM" id="Phobius"/>
    </source>
</evidence>
<dbReference type="EMBL" id="ASVY01000003">
    <property type="protein sequence ID" value="EOT60448.1"/>
    <property type="molecule type" value="Genomic_DNA"/>
</dbReference>
<accession>R2T486</accession>
<dbReference type="RefSeq" id="WP_010762319.1">
    <property type="nucleotide sequence ID" value="NZ_KB946316.1"/>
</dbReference>
<dbReference type="STRING" id="155618.RV06_GL002402"/>
<keyword evidence="5" id="KW-1185">Reference proteome</keyword>
<evidence type="ECO:0000313" key="2">
    <source>
        <dbReference type="EMBL" id="EOH95049.1"/>
    </source>
</evidence>
<evidence type="ECO:0008006" key="6">
    <source>
        <dbReference type="Google" id="ProtNLM"/>
    </source>
</evidence>
<sequence>MNKAIKQFVKDEAWSLFMSIMIPIIILGVIYYQNGIYLGSEKTVLASDAYPQLSNFLASFHNVMHGKQSIFYTWYGSLGLNYWSLAAYYLNGIFTPLVYFFKNEAIADTFYLLTLLKFGAIGGSFWLFARQTFDLSKWLLAGLSISYALMGFSVAYSPMLMWLDAIMYLPLVILGIHRLMDKRKSGVLFVSYLLLFLSNFYLAFMIGVFSFLYYWVRYGTDPTRYKASILLYLVTAILAGTASMITVIPTVIDLSSNGETLSEISQFLTPDTGPWDLVVKSMIGTYDTAKYNGAPFIYISLLFLLFAGVYFFSKRINLRNKLLYGTLCLFLVLSIYIQPLNLFWHGLHAPNMLLFRFSFLLSFLLLTLSAYGLEVLEQEAVDSLLNSAILLLGLFLAAFLLANRKRYDYFSGRNVLITLGFISAYFILSYLLVKKRGWKQFIFIAMLLLVICEMTFNSHAMIQGIAKDWVYPERRGYTQKYHEIQTLVDQTKKDQSVSCRMTNLDPISVNESFNFGYSGVSMFSSIRNRHSSMYLNELGFRSEGTNLNINYSNNTLIMDSVLGIQYNLAKNNPNKFGFTKEAQSGEYGLYKNEYALPLGIVTDKGIYADGAVHNQTTLLDYLAESQTTFVSFTEPKEISHENVLIQEEGPVVYYSEETPQAKKIMNWSISIPAHTQAYLSLYDVNDYSVAFKTKVEITVENEAARVYQMKDVGQYYDLGNYEKAKMIQVKVVFSGSPLVSILRPDVLLLDTEAFKTTIEKIKKKGVAFETSGRKAKAEVTLDKEQVIVTTIPYDQGWSVKIDGKKTDVIQFKEAFLSVTVPQGKHTIEFVFLPKGFKAGSILFGGSLTIYACFYWYKRRDRIN</sequence>